<name>A0A0P9NI64_9PSED</name>
<evidence type="ECO:0000313" key="2">
    <source>
        <dbReference type="EMBL" id="KPW98549.1"/>
    </source>
</evidence>
<feature type="compositionally biased region" description="Low complexity" evidence="1">
    <location>
        <begin position="11"/>
        <end position="22"/>
    </location>
</feature>
<comment type="caution">
    <text evidence="2">The sequence shown here is derived from an EMBL/GenBank/DDBJ whole genome shotgun (WGS) entry which is preliminary data.</text>
</comment>
<dbReference type="Proteomes" id="UP000051335">
    <property type="component" value="Unassembled WGS sequence"/>
</dbReference>
<proteinExistence type="predicted"/>
<accession>A0A0P9NI64</accession>
<feature type="region of interest" description="Disordered" evidence="1">
    <location>
        <begin position="88"/>
        <end position="128"/>
    </location>
</feature>
<evidence type="ECO:0000313" key="3">
    <source>
        <dbReference type="Proteomes" id="UP000051335"/>
    </source>
</evidence>
<keyword evidence="3" id="KW-1185">Reference proteome</keyword>
<feature type="region of interest" description="Disordered" evidence="1">
    <location>
        <begin position="1"/>
        <end position="76"/>
    </location>
</feature>
<sequence length="128" mass="14265">MYQQPARALWQPQSHQQNQQAQYRTDSETQAPAQLGADPQRIEQDNRANRTKRSAQPECAIDGQVNPPPVAGRGEFLNGRIDGRVLAADAHAGQKTEQHEAPDTERERRGGRCTDIQQQGDEEQLATP</sequence>
<organism evidence="2 3">
    <name type="scientific">Pseudomonas syringae pv. coryli</name>
    <dbReference type="NCBI Taxonomy" id="317659"/>
    <lineage>
        <taxon>Bacteria</taxon>
        <taxon>Pseudomonadati</taxon>
        <taxon>Pseudomonadota</taxon>
        <taxon>Gammaproteobacteria</taxon>
        <taxon>Pseudomonadales</taxon>
        <taxon>Pseudomonadaceae</taxon>
        <taxon>Pseudomonas</taxon>
    </lineage>
</organism>
<reference evidence="2 3" key="1">
    <citation type="submission" date="2015-09" db="EMBL/GenBank/DDBJ databases">
        <title>Genome announcement of multiple Pseudomonas syringae strains.</title>
        <authorList>
            <person name="Thakur S."/>
            <person name="Wang P.W."/>
            <person name="Gong Y."/>
            <person name="Weir B.S."/>
            <person name="Guttman D.S."/>
        </authorList>
    </citation>
    <scope>NUCLEOTIDE SEQUENCE [LARGE SCALE GENOMIC DNA]</scope>
    <source>
        <strain evidence="2 3">ICMP17001</strain>
    </source>
</reference>
<feature type="compositionally biased region" description="Basic and acidic residues" evidence="1">
    <location>
        <begin position="92"/>
        <end position="112"/>
    </location>
</feature>
<dbReference type="AlphaFoldDB" id="A0A0P9NI64"/>
<evidence type="ECO:0000256" key="1">
    <source>
        <dbReference type="SAM" id="MobiDB-lite"/>
    </source>
</evidence>
<gene>
    <name evidence="2" type="ORF">ALO75_200287</name>
</gene>
<protein>
    <submittedName>
        <fullName evidence="2">Uncharacterized protein</fullName>
    </submittedName>
</protein>
<dbReference type="EMBL" id="LJQC01000540">
    <property type="protein sequence ID" value="KPW98549.1"/>
    <property type="molecule type" value="Genomic_DNA"/>
</dbReference>